<sequence length="236" mass="24140">MLFSKFASLLALVAVTPLVTALTLNIPEHITTQETITITWDLAPGDSLLALVAVTPLVSALTLNIPENITTQGTVTFTWSYETSDEPFSLFLYNEEFNDSFAIANNVEPSLGSITIQVPVVPVRGGYTLRAANVGNIEDVYSSTGSFSVGAATQSIPTTPTATRTTSSGTGTSTRPVTTTTSTTSAATTSTSTTATSTTSNTAPNPLATNLSGASSLKLNSGLVAAALAGVAAVAL</sequence>
<evidence type="ECO:0000313" key="4">
    <source>
        <dbReference type="Proteomes" id="UP000290288"/>
    </source>
</evidence>
<keyword evidence="2" id="KW-0732">Signal</keyword>
<name>A0A4V1Q4S4_9AGAR</name>
<reference evidence="3 4" key="1">
    <citation type="submission" date="2019-01" db="EMBL/GenBank/DDBJ databases">
        <title>Draft genome sequence of Psathyrella aberdarensis IHI B618.</title>
        <authorList>
            <person name="Buettner E."/>
            <person name="Kellner H."/>
        </authorList>
    </citation>
    <scope>NUCLEOTIDE SEQUENCE [LARGE SCALE GENOMIC DNA]</scope>
    <source>
        <strain evidence="3 4">IHI B618</strain>
    </source>
</reference>
<dbReference type="OrthoDB" id="5420143at2759"/>
<dbReference type="STRING" id="2316362.A0A4V1Q4S4"/>
<evidence type="ECO:0000256" key="2">
    <source>
        <dbReference type="SAM" id="SignalP"/>
    </source>
</evidence>
<gene>
    <name evidence="3" type="ORF">EST38_g2785</name>
</gene>
<evidence type="ECO:0000256" key="1">
    <source>
        <dbReference type="SAM" id="MobiDB-lite"/>
    </source>
</evidence>
<dbReference type="AlphaFoldDB" id="A0A4V1Q4S4"/>
<proteinExistence type="predicted"/>
<dbReference type="EMBL" id="SDEE01000052">
    <property type="protein sequence ID" value="RXW23098.1"/>
    <property type="molecule type" value="Genomic_DNA"/>
</dbReference>
<dbReference type="Proteomes" id="UP000290288">
    <property type="component" value="Unassembled WGS sequence"/>
</dbReference>
<feature type="region of interest" description="Disordered" evidence="1">
    <location>
        <begin position="152"/>
        <end position="207"/>
    </location>
</feature>
<feature type="compositionally biased region" description="Low complexity" evidence="1">
    <location>
        <begin position="157"/>
        <end position="206"/>
    </location>
</feature>
<comment type="caution">
    <text evidence="3">The sequence shown here is derived from an EMBL/GenBank/DDBJ whole genome shotgun (WGS) entry which is preliminary data.</text>
</comment>
<protein>
    <submittedName>
        <fullName evidence="3">Uncharacterized protein</fullName>
    </submittedName>
</protein>
<keyword evidence="4" id="KW-1185">Reference proteome</keyword>
<feature type="signal peptide" evidence="2">
    <location>
        <begin position="1"/>
        <end position="21"/>
    </location>
</feature>
<evidence type="ECO:0000313" key="3">
    <source>
        <dbReference type="EMBL" id="RXW23098.1"/>
    </source>
</evidence>
<feature type="chain" id="PRO_5020200500" evidence="2">
    <location>
        <begin position="22"/>
        <end position="236"/>
    </location>
</feature>
<organism evidence="3 4">
    <name type="scientific">Candolleomyces aberdarensis</name>
    <dbReference type="NCBI Taxonomy" id="2316362"/>
    <lineage>
        <taxon>Eukaryota</taxon>
        <taxon>Fungi</taxon>
        <taxon>Dikarya</taxon>
        <taxon>Basidiomycota</taxon>
        <taxon>Agaricomycotina</taxon>
        <taxon>Agaricomycetes</taxon>
        <taxon>Agaricomycetidae</taxon>
        <taxon>Agaricales</taxon>
        <taxon>Agaricineae</taxon>
        <taxon>Psathyrellaceae</taxon>
        <taxon>Candolleomyces</taxon>
    </lineage>
</organism>
<accession>A0A4V1Q4S4</accession>